<dbReference type="EnsemblMetazoa" id="LLOJ006706-RA">
    <property type="protein sequence ID" value="LLOJ006706-PA"/>
    <property type="gene ID" value="LLOJ006706"/>
</dbReference>
<protein>
    <recommendedName>
        <fullName evidence="4">Secreted protein</fullName>
    </recommendedName>
</protein>
<accession>A0A1B0GJR5</accession>
<evidence type="ECO:0000313" key="3">
    <source>
        <dbReference type="Proteomes" id="UP000092461"/>
    </source>
</evidence>
<dbReference type="VEuPathDB" id="VectorBase:LLOJ006706"/>
<feature type="chain" id="PRO_5008408396" description="Secreted protein" evidence="1">
    <location>
        <begin position="22"/>
        <end position="74"/>
    </location>
</feature>
<reference evidence="2" key="1">
    <citation type="submission" date="2020-05" db="UniProtKB">
        <authorList>
            <consortium name="EnsemblMetazoa"/>
        </authorList>
    </citation>
    <scope>IDENTIFICATION</scope>
    <source>
        <strain evidence="2">Jacobina</strain>
    </source>
</reference>
<evidence type="ECO:0008006" key="4">
    <source>
        <dbReference type="Google" id="ProtNLM"/>
    </source>
</evidence>
<keyword evidence="3" id="KW-1185">Reference proteome</keyword>
<dbReference type="AlphaFoldDB" id="A0A1B0GJR5"/>
<keyword evidence="1" id="KW-0732">Signal</keyword>
<evidence type="ECO:0000256" key="1">
    <source>
        <dbReference type="SAM" id="SignalP"/>
    </source>
</evidence>
<organism evidence="2 3">
    <name type="scientific">Lutzomyia longipalpis</name>
    <name type="common">Sand fly</name>
    <dbReference type="NCBI Taxonomy" id="7200"/>
    <lineage>
        <taxon>Eukaryota</taxon>
        <taxon>Metazoa</taxon>
        <taxon>Ecdysozoa</taxon>
        <taxon>Arthropoda</taxon>
        <taxon>Hexapoda</taxon>
        <taxon>Insecta</taxon>
        <taxon>Pterygota</taxon>
        <taxon>Neoptera</taxon>
        <taxon>Endopterygota</taxon>
        <taxon>Diptera</taxon>
        <taxon>Nematocera</taxon>
        <taxon>Psychodoidea</taxon>
        <taxon>Psychodidae</taxon>
        <taxon>Lutzomyia</taxon>
        <taxon>Lutzomyia</taxon>
    </lineage>
</organism>
<dbReference type="Proteomes" id="UP000092461">
    <property type="component" value="Unassembled WGS sequence"/>
</dbReference>
<proteinExistence type="predicted"/>
<name>A0A1B0GJR5_LUTLO</name>
<dbReference type="EMBL" id="AJWK01022146">
    <property type="status" value="NOT_ANNOTATED_CDS"/>
    <property type="molecule type" value="Genomic_DNA"/>
</dbReference>
<sequence length="74" mass="8039">MIEKIVAVVLAIIAVGSLTEGVKRRTGGVEGEEESPVECALCELFLPQLVERSHGKFIPNELVLPDASRHVRCV</sequence>
<feature type="signal peptide" evidence="1">
    <location>
        <begin position="1"/>
        <end position="21"/>
    </location>
</feature>
<evidence type="ECO:0000313" key="2">
    <source>
        <dbReference type="EnsemblMetazoa" id="LLOJ006706-PA"/>
    </source>
</evidence>